<dbReference type="InParanoid" id="Q89ML4"/>
<gene>
    <name evidence="1" type="ordered locus">bsr4179</name>
</gene>
<dbReference type="EMBL" id="BA000040">
    <property type="protein sequence ID" value="BAC49444.1"/>
    <property type="molecule type" value="Genomic_DNA"/>
</dbReference>
<dbReference type="HOGENOM" id="CLU_2551588_0_0_5"/>
<dbReference type="EnsemblBacteria" id="BAC49444">
    <property type="protein sequence ID" value="BAC49444"/>
    <property type="gene ID" value="BAC49444"/>
</dbReference>
<protein>
    <submittedName>
        <fullName evidence="1">Bsr4179 protein</fullName>
    </submittedName>
</protein>
<proteinExistence type="predicted"/>
<accession>Q89ML4</accession>
<dbReference type="AlphaFoldDB" id="Q89ML4"/>
<evidence type="ECO:0000313" key="2">
    <source>
        <dbReference type="Proteomes" id="UP000002526"/>
    </source>
</evidence>
<dbReference type="KEGG" id="bja:bsr4179"/>
<sequence>MNDRPPGAVLFGLGFTKVTSLALPWISHDHVHAVGRQRLDPCREVSAIATCILRRGDIAGLQYPNSASMSLRVKKPTSGQRP</sequence>
<name>Q89ML4_BRADU</name>
<reference evidence="2" key="1">
    <citation type="journal article" date="2002" name="DNA Res.">
        <title>Complete genomic sequence of nitrogen-fixing symbiotic bacterium Bradyrhizobium japonicum USDA110.</title>
        <authorList>
            <person name="Kaneko T."/>
            <person name="Nakamura Y."/>
            <person name="Sato S."/>
            <person name="Minamisawa K."/>
            <person name="Uchiumi T."/>
            <person name="Sasamoto S."/>
            <person name="Watanabe A."/>
            <person name="Idesawa K."/>
            <person name="Iriguchi M."/>
            <person name="Kawashima K."/>
            <person name="Kohara M."/>
            <person name="Matsumoto M."/>
            <person name="Shimpo S."/>
            <person name="Tsuruoka H."/>
            <person name="Wada T."/>
            <person name="Yamada M."/>
            <person name="Tabata S."/>
        </authorList>
    </citation>
    <scope>NUCLEOTIDE SEQUENCE [LARGE SCALE GENOMIC DNA]</scope>
    <source>
        <strain evidence="2">JCM 10833 / BCRC 13528 / IAM 13628 / NBRC 14792 / USDA 110</strain>
    </source>
</reference>
<evidence type="ECO:0000313" key="1">
    <source>
        <dbReference type="EMBL" id="BAC49444.1"/>
    </source>
</evidence>
<keyword evidence="2" id="KW-1185">Reference proteome</keyword>
<dbReference type="Proteomes" id="UP000002526">
    <property type="component" value="Chromosome"/>
</dbReference>
<organism evidence="1 2">
    <name type="scientific">Bradyrhizobium diazoefficiens (strain JCM 10833 / BCRC 13528 / IAM 13628 / NBRC 14792 / USDA 110)</name>
    <dbReference type="NCBI Taxonomy" id="224911"/>
    <lineage>
        <taxon>Bacteria</taxon>
        <taxon>Pseudomonadati</taxon>
        <taxon>Pseudomonadota</taxon>
        <taxon>Alphaproteobacteria</taxon>
        <taxon>Hyphomicrobiales</taxon>
        <taxon>Nitrobacteraceae</taxon>
        <taxon>Bradyrhizobium</taxon>
    </lineage>
</organism>